<evidence type="ECO:0000313" key="2">
    <source>
        <dbReference type="EMBL" id="SHO64575.1"/>
    </source>
</evidence>
<sequence length="140" mass="16422">MFKNLFFRIFTSWLCLTVGVTLFTSAQAMSSSEDAVESIDVLHPHSLEHALLDYHSSDLVQSHVKTYYTPQQDTFWEVEEEKERDFITIKRLPVDFVSITIDWISELWGDLMPKSKSYFDLPVFLNYSTPLYILKQVFII</sequence>
<accession>A0A1M7ZI45</accession>
<protein>
    <submittedName>
        <fullName evidence="2">Uncharacterized protein</fullName>
    </submittedName>
</protein>
<evidence type="ECO:0000256" key="1">
    <source>
        <dbReference type="SAM" id="SignalP"/>
    </source>
</evidence>
<keyword evidence="1" id="KW-0732">Signal</keyword>
<name>A0A1M7ZI45_9BACT</name>
<dbReference type="EMBL" id="FRXN01000005">
    <property type="protein sequence ID" value="SHO64575.1"/>
    <property type="molecule type" value="Genomic_DNA"/>
</dbReference>
<keyword evidence="3" id="KW-1185">Reference proteome</keyword>
<reference evidence="3" key="1">
    <citation type="submission" date="2016-12" db="EMBL/GenBank/DDBJ databases">
        <authorList>
            <person name="Varghese N."/>
            <person name="Submissions S."/>
        </authorList>
    </citation>
    <scope>NUCLEOTIDE SEQUENCE [LARGE SCALE GENOMIC DNA]</scope>
    <source>
        <strain evidence="3">DSM 25035</strain>
    </source>
</reference>
<proteinExistence type="predicted"/>
<dbReference type="RefSeq" id="WP_073573133.1">
    <property type="nucleotide sequence ID" value="NZ_FRXN01000005.1"/>
</dbReference>
<dbReference type="STRING" id="1073327.SAMN04488108_3543"/>
<dbReference type="OrthoDB" id="9961694at2"/>
<organism evidence="2 3">
    <name type="scientific">Algoriphagus zhangzhouensis</name>
    <dbReference type="NCBI Taxonomy" id="1073327"/>
    <lineage>
        <taxon>Bacteria</taxon>
        <taxon>Pseudomonadati</taxon>
        <taxon>Bacteroidota</taxon>
        <taxon>Cytophagia</taxon>
        <taxon>Cytophagales</taxon>
        <taxon>Cyclobacteriaceae</taxon>
        <taxon>Algoriphagus</taxon>
    </lineage>
</organism>
<gene>
    <name evidence="2" type="ORF">SAMN04488108_3543</name>
</gene>
<dbReference type="Proteomes" id="UP000184609">
    <property type="component" value="Unassembled WGS sequence"/>
</dbReference>
<feature type="signal peptide" evidence="1">
    <location>
        <begin position="1"/>
        <end position="28"/>
    </location>
</feature>
<dbReference type="AlphaFoldDB" id="A0A1M7ZI45"/>
<feature type="chain" id="PRO_5009929995" evidence="1">
    <location>
        <begin position="29"/>
        <end position="140"/>
    </location>
</feature>
<evidence type="ECO:0000313" key="3">
    <source>
        <dbReference type="Proteomes" id="UP000184609"/>
    </source>
</evidence>